<dbReference type="GO" id="GO:0016020">
    <property type="term" value="C:membrane"/>
    <property type="evidence" value="ECO:0007669"/>
    <property type="project" value="UniProtKB-SubCell"/>
</dbReference>
<feature type="transmembrane region" description="Helical" evidence="8">
    <location>
        <begin position="199"/>
        <end position="217"/>
    </location>
</feature>
<evidence type="ECO:0000256" key="3">
    <source>
        <dbReference type="ARBA" id="ARBA00022448"/>
    </source>
</evidence>
<comment type="subcellular location">
    <subcellularLocation>
        <location evidence="1">Membrane</location>
        <topology evidence="1">Multi-pass membrane protein</topology>
    </subcellularLocation>
</comment>
<evidence type="ECO:0000313" key="10">
    <source>
        <dbReference type="Proteomes" id="UP001295423"/>
    </source>
</evidence>
<reference evidence="9" key="1">
    <citation type="submission" date="2023-08" db="EMBL/GenBank/DDBJ databases">
        <authorList>
            <person name="Audoor S."/>
            <person name="Bilcke G."/>
        </authorList>
    </citation>
    <scope>NUCLEOTIDE SEQUENCE</scope>
</reference>
<feature type="transmembrane region" description="Helical" evidence="8">
    <location>
        <begin position="165"/>
        <end position="184"/>
    </location>
</feature>
<dbReference type="SUPFAM" id="SSF103473">
    <property type="entry name" value="MFS general substrate transporter"/>
    <property type="match status" value="1"/>
</dbReference>
<dbReference type="EMBL" id="CAKOGP040000001">
    <property type="protein sequence ID" value="CAJ1911427.1"/>
    <property type="molecule type" value="Genomic_DNA"/>
</dbReference>
<dbReference type="Gene3D" id="1.20.1250.20">
    <property type="entry name" value="MFS general substrate transporter like domains"/>
    <property type="match status" value="2"/>
</dbReference>
<evidence type="ECO:0000256" key="8">
    <source>
        <dbReference type="SAM" id="Phobius"/>
    </source>
</evidence>
<dbReference type="Proteomes" id="UP001295423">
    <property type="component" value="Unassembled WGS sequence"/>
</dbReference>
<dbReference type="GO" id="GO:0022857">
    <property type="term" value="F:transmembrane transporter activity"/>
    <property type="evidence" value="ECO:0007669"/>
    <property type="project" value="InterPro"/>
</dbReference>
<dbReference type="PANTHER" id="PTHR20772">
    <property type="entry name" value="PROTEIN FMP42"/>
    <property type="match status" value="1"/>
</dbReference>
<comment type="similarity">
    <text evidence="2">Belongs to the SLC43A transporter (TC 2.A.1.44) family.</text>
</comment>
<feature type="transmembrane region" description="Helical" evidence="8">
    <location>
        <begin position="386"/>
        <end position="404"/>
    </location>
</feature>
<evidence type="ECO:0000256" key="5">
    <source>
        <dbReference type="ARBA" id="ARBA00022970"/>
    </source>
</evidence>
<feature type="transmembrane region" description="Helical" evidence="8">
    <location>
        <begin position="424"/>
        <end position="447"/>
    </location>
</feature>
<sequence>MKGTDTSIRKEERVCGCLQKRKTGKDDLLPSFATRLMLVGFAVLHNGLLGGVLFGWASIDQTLLGAPLEEGGAGLNLKETARIFSWASSLNMFSPFLLGMVLDRFGPRVAATVASMTVTVGSLVFASTSHFWGFVAAALLISLGGPGVASCIIHISNLFPGNENLVMATLTGSVAFSFSLFAIFDDLWSQWNLTLPELFRLYAGIAFLLGIGSLILYPDEPYKQHAHDDQADHITEEEKQLLSTKTKQLLTIHEGEEDALAATTDRHHHHHHHHPHIESAMTTSSLHIEQPLNSYLRDEKKMFTRSESFLAVKKAMEANDKELVKAVGLKDQPFFVQILSPTYLRATFVFMVTSFATNFYVVSISTELADAQIYNAATQHQLARNFTVIMATGAFISIPIGWLIDELGVEVCTFVTLIMGQLQMLLLIFGAESIICYTISFWVYTLFRQFLYPVYISSLTSRLGFKYFGVLLGIGFGLGGVAQLFLYPLDVLVQGNCRLQDENTMEAEECSNGYWAELNVIQTLILLVLWVVPFLDDREKRQREQKIKEILSQRLSTTYGTSSD</sequence>
<evidence type="ECO:0000313" key="9">
    <source>
        <dbReference type="EMBL" id="CAJ1911427.1"/>
    </source>
</evidence>
<organism evidence="9 10">
    <name type="scientific">Cylindrotheca closterium</name>
    <dbReference type="NCBI Taxonomy" id="2856"/>
    <lineage>
        <taxon>Eukaryota</taxon>
        <taxon>Sar</taxon>
        <taxon>Stramenopiles</taxon>
        <taxon>Ochrophyta</taxon>
        <taxon>Bacillariophyta</taxon>
        <taxon>Bacillariophyceae</taxon>
        <taxon>Bacillariophycidae</taxon>
        <taxon>Bacillariales</taxon>
        <taxon>Bacillariaceae</taxon>
        <taxon>Cylindrotheca</taxon>
    </lineage>
</organism>
<dbReference type="InterPro" id="IPR036259">
    <property type="entry name" value="MFS_trans_sf"/>
</dbReference>
<keyword evidence="6 8" id="KW-1133">Transmembrane helix</keyword>
<name>A0AAD2CGN7_9STRA</name>
<feature type="transmembrane region" description="Helical" evidence="8">
    <location>
        <begin position="83"/>
        <end position="102"/>
    </location>
</feature>
<dbReference type="Pfam" id="PF07690">
    <property type="entry name" value="MFS_1"/>
    <property type="match status" value="1"/>
</dbReference>
<accession>A0AAD2CGN7</accession>
<evidence type="ECO:0000256" key="1">
    <source>
        <dbReference type="ARBA" id="ARBA00004141"/>
    </source>
</evidence>
<protein>
    <submittedName>
        <fullName evidence="9">Uncharacterized protein</fullName>
    </submittedName>
</protein>
<dbReference type="InterPro" id="IPR011701">
    <property type="entry name" value="MFS"/>
</dbReference>
<evidence type="ECO:0000256" key="4">
    <source>
        <dbReference type="ARBA" id="ARBA00022692"/>
    </source>
</evidence>
<gene>
    <name evidence="9" type="ORF">CYCCA115_LOCUS597</name>
</gene>
<feature type="transmembrane region" description="Helical" evidence="8">
    <location>
        <begin position="467"/>
        <end position="486"/>
    </location>
</feature>
<evidence type="ECO:0000256" key="6">
    <source>
        <dbReference type="ARBA" id="ARBA00022989"/>
    </source>
</evidence>
<comment type="caution">
    <text evidence="9">The sequence shown here is derived from an EMBL/GenBank/DDBJ whole genome shotgun (WGS) entry which is preliminary data.</text>
</comment>
<feature type="transmembrane region" description="Helical" evidence="8">
    <location>
        <begin position="109"/>
        <end position="126"/>
    </location>
</feature>
<dbReference type="GO" id="GO:0006865">
    <property type="term" value="P:amino acid transport"/>
    <property type="evidence" value="ECO:0007669"/>
    <property type="project" value="UniProtKB-KW"/>
</dbReference>
<feature type="transmembrane region" description="Helical" evidence="8">
    <location>
        <begin position="514"/>
        <end position="535"/>
    </location>
</feature>
<evidence type="ECO:0000256" key="7">
    <source>
        <dbReference type="ARBA" id="ARBA00023136"/>
    </source>
</evidence>
<keyword evidence="4 8" id="KW-0812">Transmembrane</keyword>
<dbReference type="AlphaFoldDB" id="A0AAD2CGN7"/>
<dbReference type="PANTHER" id="PTHR20772:SF2">
    <property type="entry name" value="PROTEIN FMP42"/>
    <property type="match status" value="1"/>
</dbReference>
<evidence type="ECO:0000256" key="2">
    <source>
        <dbReference type="ARBA" id="ARBA00006595"/>
    </source>
</evidence>
<feature type="transmembrane region" description="Helical" evidence="8">
    <location>
        <begin position="36"/>
        <end position="59"/>
    </location>
</feature>
<keyword evidence="3" id="KW-0813">Transport</keyword>
<dbReference type="InterPro" id="IPR052599">
    <property type="entry name" value="SLC43A_AATransporter"/>
</dbReference>
<feature type="transmembrane region" description="Helical" evidence="8">
    <location>
        <begin position="132"/>
        <end position="153"/>
    </location>
</feature>
<keyword evidence="10" id="KW-1185">Reference proteome</keyword>
<proteinExistence type="inferred from homology"/>
<keyword evidence="5" id="KW-0029">Amino-acid transport</keyword>
<keyword evidence="7 8" id="KW-0472">Membrane</keyword>